<dbReference type="Pfam" id="PF11822">
    <property type="entry name" value="BTB_SANBR"/>
    <property type="match status" value="1"/>
</dbReference>
<evidence type="ECO:0000256" key="1">
    <source>
        <dbReference type="SAM" id="MobiDB-lite"/>
    </source>
</evidence>
<evidence type="ECO:0000259" key="2">
    <source>
        <dbReference type="Pfam" id="PF11822"/>
    </source>
</evidence>
<reference evidence="3 4" key="1">
    <citation type="journal article" name="Sci. Rep.">
        <title>Genome-scale phylogenetic analyses confirm Olpidium as the closest living zoosporic fungus to the non-flagellated, terrestrial fungi.</title>
        <authorList>
            <person name="Chang Y."/>
            <person name="Rochon D."/>
            <person name="Sekimoto S."/>
            <person name="Wang Y."/>
            <person name="Chovatia M."/>
            <person name="Sandor L."/>
            <person name="Salamov A."/>
            <person name="Grigoriev I.V."/>
            <person name="Stajich J.E."/>
            <person name="Spatafora J.W."/>
        </authorList>
    </citation>
    <scope>NUCLEOTIDE SEQUENCE [LARGE SCALE GENOMIC DNA]</scope>
    <source>
        <strain evidence="3">S191</strain>
    </source>
</reference>
<dbReference type="OrthoDB" id="550012at2759"/>
<feature type="domain" description="SANT and BTB" evidence="2">
    <location>
        <begin position="189"/>
        <end position="302"/>
    </location>
</feature>
<dbReference type="Proteomes" id="UP000673691">
    <property type="component" value="Unassembled WGS sequence"/>
</dbReference>
<name>A0A8H8DLG2_9FUNG</name>
<feature type="compositionally biased region" description="Low complexity" evidence="1">
    <location>
        <begin position="141"/>
        <end position="165"/>
    </location>
</feature>
<dbReference type="PANTHER" id="PTHR20946:SF0">
    <property type="entry name" value="SANT AND BTB DOMAIN REGULATOR OF CLASS SWITCH RECOMBINATION"/>
    <property type="match status" value="1"/>
</dbReference>
<keyword evidence="4" id="KW-1185">Reference proteome</keyword>
<sequence length="351" mass="39066">DGNQHSRYIIPVRSKRPPPLCLAESPARFFSNRQAVPQRRPGTVMREARIVVRYETLAAGASARKPTRRAFVLTSADLRGETSARSGFAVPDSARTALCRPAYSPSARQLTREISRQGLRSRFCLPHRPALPPFTRRAATGAGSSTANPPAGAAAACSGAAQTTSEPRKDFDAHGANGGRDRLSRRDITIHVFDENRNSKRDFHCKKSALLREMKYFTSYIDEKNAGDYVDIDVHCDIEVFEWLMAHISRGKKEGPSLCETERRRPEHVVAGYANQGGTRTVISILISSSFLQMAKLTEDCLDYCHQHLSEVLTVPLDMSCISEKLLVRLAAKFNIVELNMVVDKRDKVLR</sequence>
<protein>
    <recommendedName>
        <fullName evidence="2">SANT and BTB domain-containing protein</fullName>
    </recommendedName>
</protein>
<dbReference type="AlphaFoldDB" id="A0A8H8DLG2"/>
<accession>A0A8H8DLG2</accession>
<dbReference type="EMBL" id="JAEFCI010002487">
    <property type="protein sequence ID" value="KAG5462202.1"/>
    <property type="molecule type" value="Genomic_DNA"/>
</dbReference>
<organism evidence="3 4">
    <name type="scientific">Olpidium bornovanus</name>
    <dbReference type="NCBI Taxonomy" id="278681"/>
    <lineage>
        <taxon>Eukaryota</taxon>
        <taxon>Fungi</taxon>
        <taxon>Fungi incertae sedis</taxon>
        <taxon>Olpidiomycota</taxon>
        <taxon>Olpidiomycotina</taxon>
        <taxon>Olpidiomycetes</taxon>
        <taxon>Olpidiales</taxon>
        <taxon>Olpidiaceae</taxon>
        <taxon>Olpidium</taxon>
    </lineage>
</organism>
<feature type="compositionally biased region" description="Basic and acidic residues" evidence="1">
    <location>
        <begin position="166"/>
        <end position="180"/>
    </location>
</feature>
<dbReference type="InterPro" id="IPR021777">
    <property type="entry name" value="SANBR_BTB"/>
</dbReference>
<gene>
    <name evidence="3" type="ORF">BJ554DRAFT_5499</name>
</gene>
<evidence type="ECO:0000313" key="3">
    <source>
        <dbReference type="EMBL" id="KAG5462202.1"/>
    </source>
</evidence>
<dbReference type="PANTHER" id="PTHR20946">
    <property type="entry name" value="SANT AND BTB DOMAIN REGULATOR OF CLASS SWITCH RECOMBINATION"/>
    <property type="match status" value="1"/>
</dbReference>
<proteinExistence type="predicted"/>
<evidence type="ECO:0000313" key="4">
    <source>
        <dbReference type="Proteomes" id="UP000673691"/>
    </source>
</evidence>
<feature type="non-terminal residue" evidence="3">
    <location>
        <position position="1"/>
    </location>
</feature>
<feature type="region of interest" description="Disordered" evidence="1">
    <location>
        <begin position="134"/>
        <end position="180"/>
    </location>
</feature>
<comment type="caution">
    <text evidence="3">The sequence shown here is derived from an EMBL/GenBank/DDBJ whole genome shotgun (WGS) entry which is preliminary data.</text>
</comment>
<dbReference type="InterPro" id="IPR045902">
    <property type="entry name" value="SANBR-like"/>
</dbReference>